<evidence type="ECO:0000313" key="2">
    <source>
        <dbReference type="EMBL" id="SFR62484.1"/>
    </source>
</evidence>
<dbReference type="PANTHER" id="PTHR13696:SF99">
    <property type="entry name" value="COBYRINIC ACID AC-DIAMIDE SYNTHASE"/>
    <property type="match status" value="1"/>
</dbReference>
<keyword evidence="3" id="KW-1185">Reference proteome</keyword>
<feature type="domain" description="AAA" evidence="1">
    <location>
        <begin position="3"/>
        <end position="176"/>
    </location>
</feature>
<reference evidence="2 3" key="1">
    <citation type="submission" date="2016-10" db="EMBL/GenBank/DDBJ databases">
        <authorList>
            <person name="de Groot N.N."/>
        </authorList>
    </citation>
    <scope>NUCLEOTIDE SEQUENCE [LARGE SCALE GENOMIC DNA]</scope>
    <source>
        <strain evidence="2 3">743A</strain>
    </source>
</reference>
<dbReference type="Proteomes" id="UP000199659">
    <property type="component" value="Unassembled WGS sequence"/>
</dbReference>
<name>A0A1I6I753_9FIRM</name>
<dbReference type="Gene3D" id="3.40.50.300">
    <property type="entry name" value="P-loop containing nucleotide triphosphate hydrolases"/>
    <property type="match status" value="1"/>
</dbReference>
<dbReference type="PRINTS" id="PR00091">
    <property type="entry name" value="NITROGNASEII"/>
</dbReference>
<dbReference type="PANTHER" id="PTHR13696">
    <property type="entry name" value="P-LOOP CONTAINING NUCLEOSIDE TRIPHOSPHATE HYDROLASE"/>
    <property type="match status" value="1"/>
</dbReference>
<protein>
    <submittedName>
        <fullName evidence="2">CobQ/CobB/MinD/ParA nucleotide binding domain-containing protein</fullName>
    </submittedName>
</protein>
<organism evidence="2 3">
    <name type="scientific">Anaeromicropila populeti</name>
    <dbReference type="NCBI Taxonomy" id="37658"/>
    <lineage>
        <taxon>Bacteria</taxon>
        <taxon>Bacillati</taxon>
        <taxon>Bacillota</taxon>
        <taxon>Clostridia</taxon>
        <taxon>Lachnospirales</taxon>
        <taxon>Lachnospiraceae</taxon>
        <taxon>Anaeromicropila</taxon>
    </lineage>
</organism>
<dbReference type="CDD" id="cd02042">
    <property type="entry name" value="ParAB_family"/>
    <property type="match status" value="1"/>
</dbReference>
<dbReference type="InterPro" id="IPR050678">
    <property type="entry name" value="DNA_Partitioning_ATPase"/>
</dbReference>
<proteinExistence type="predicted"/>
<evidence type="ECO:0000259" key="1">
    <source>
        <dbReference type="Pfam" id="PF13614"/>
    </source>
</evidence>
<dbReference type="InterPro" id="IPR025669">
    <property type="entry name" value="AAA_dom"/>
</dbReference>
<dbReference type="PIRSF" id="PIRSF009320">
    <property type="entry name" value="Nuc_binding_HP_1000"/>
    <property type="match status" value="1"/>
</dbReference>
<sequence length="182" mass="19617">MCKVLSVVNQKGGVGKTTTALNLGYALSEKGKKVLLIDLDPQGSLTISCGYDDNDNLETTIATLMALTMEDRLLPGKNNYILTVGSMDLVPCNIELSAIEVSLVNAMSREMILKAISGELKENYDYVIIDCSPSLGMLTINALAACNGVLIPVTPEYLSAKGLELLLKNILKLKRGLIRVLK</sequence>
<accession>A0A1I6I753</accession>
<dbReference type="Pfam" id="PF13614">
    <property type="entry name" value="AAA_31"/>
    <property type="match status" value="1"/>
</dbReference>
<evidence type="ECO:0000313" key="3">
    <source>
        <dbReference type="Proteomes" id="UP000199659"/>
    </source>
</evidence>
<gene>
    <name evidence="2" type="ORF">SAMN05661086_00493</name>
</gene>
<dbReference type="SUPFAM" id="SSF52540">
    <property type="entry name" value="P-loop containing nucleoside triphosphate hydrolases"/>
    <property type="match status" value="1"/>
</dbReference>
<dbReference type="STRING" id="37658.SAMN05661086_00493"/>
<dbReference type="AlphaFoldDB" id="A0A1I6I753"/>
<dbReference type="InterPro" id="IPR027417">
    <property type="entry name" value="P-loop_NTPase"/>
</dbReference>
<dbReference type="EMBL" id="FOYZ01000002">
    <property type="protein sequence ID" value="SFR62484.1"/>
    <property type="molecule type" value="Genomic_DNA"/>
</dbReference>